<dbReference type="SUPFAM" id="SSF103515">
    <property type="entry name" value="Autotransporter"/>
    <property type="match status" value="1"/>
</dbReference>
<organism evidence="2 3">
    <name type="scientific">Pandoraea norimbergensis</name>
    <dbReference type="NCBI Taxonomy" id="93219"/>
    <lineage>
        <taxon>Bacteria</taxon>
        <taxon>Pseudomonadati</taxon>
        <taxon>Pseudomonadota</taxon>
        <taxon>Betaproteobacteria</taxon>
        <taxon>Burkholderiales</taxon>
        <taxon>Burkholderiaceae</taxon>
        <taxon>Pandoraea</taxon>
    </lineage>
</organism>
<dbReference type="Gene3D" id="2.160.20.20">
    <property type="match status" value="1"/>
</dbReference>
<evidence type="ECO:0000259" key="1">
    <source>
        <dbReference type="PROSITE" id="PS51208"/>
    </source>
</evidence>
<dbReference type="InterPro" id="IPR011050">
    <property type="entry name" value="Pectin_lyase_fold/virulence"/>
</dbReference>
<gene>
    <name evidence="2" type="ORF">AT302_20245</name>
</gene>
<dbReference type="InterPro" id="IPR003991">
    <property type="entry name" value="Pertactin_virulence_factor"/>
</dbReference>
<name>A0ABM5WMX2_9BURK</name>
<dbReference type="PANTHER" id="PTHR12338:SF5">
    <property type="entry name" value="ANTIGEN 43-RELATED"/>
    <property type="match status" value="1"/>
</dbReference>
<dbReference type="InterPro" id="IPR043990">
    <property type="entry name" value="AC_1"/>
</dbReference>
<dbReference type="InterPro" id="IPR050909">
    <property type="entry name" value="Bact_Autotransporter_VF"/>
</dbReference>
<dbReference type="CDD" id="cd01344">
    <property type="entry name" value="PL2_Passenger_AT"/>
    <property type="match status" value="1"/>
</dbReference>
<dbReference type="InterPro" id="IPR006315">
    <property type="entry name" value="OM_autotransptr_brl_dom"/>
</dbReference>
<dbReference type="PANTHER" id="PTHR12338">
    <property type="entry name" value="AUTOTRANSPORTER"/>
    <property type="match status" value="1"/>
</dbReference>
<feature type="domain" description="Autotransporter" evidence="1">
    <location>
        <begin position="975"/>
        <end position="1251"/>
    </location>
</feature>
<dbReference type="InterPro" id="IPR036709">
    <property type="entry name" value="Autotransporte_beta_dom_sf"/>
</dbReference>
<accession>A0ABM5WMX2</accession>
<dbReference type="PRINTS" id="PR01484">
    <property type="entry name" value="PRTACTNFAMLY"/>
</dbReference>
<dbReference type="PROSITE" id="PS51208">
    <property type="entry name" value="AUTOTRANSPORTER"/>
    <property type="match status" value="1"/>
</dbReference>
<reference evidence="3" key="1">
    <citation type="submission" date="2015-12" db="EMBL/GenBank/DDBJ databases">
        <title>Complete genome sequence of Pandoraea norimbergensis DSM 11628.</title>
        <authorList>
            <person name="Ee R."/>
            <person name="Lim Y.-L."/>
            <person name="Yong D."/>
            <person name="Yin W.-F."/>
            <person name="Chan K.-G."/>
        </authorList>
    </citation>
    <scope>NUCLEOTIDE SEQUENCE [LARGE SCALE GENOMIC DNA]</scope>
    <source>
        <strain evidence="3">DSM 11628</strain>
    </source>
</reference>
<dbReference type="Pfam" id="PF18883">
    <property type="entry name" value="AC_1"/>
    <property type="match status" value="1"/>
</dbReference>
<dbReference type="SMART" id="SM00869">
    <property type="entry name" value="Autotransporter"/>
    <property type="match status" value="1"/>
</dbReference>
<proteinExistence type="predicted"/>
<evidence type="ECO:0000313" key="3">
    <source>
        <dbReference type="Proteomes" id="UP000060277"/>
    </source>
</evidence>
<evidence type="ECO:0000313" key="2">
    <source>
        <dbReference type="EMBL" id="ALS61759.1"/>
    </source>
</evidence>
<dbReference type="SUPFAM" id="SSF51126">
    <property type="entry name" value="Pectin lyase-like"/>
    <property type="match status" value="1"/>
</dbReference>
<sequence>MQPPRTERSLPVKATAPGALSALAISNAIAILLGADDVHAQTALCGAVPVGQYANGYFCQPAAGNDASLSTQPGTVFSTSAGHVLRATGVGANATVSVSGTSISTAPPTAVNGVYVQITNPGGTAPPSNATISFDAGVNSIVASGSALDTVAIANATSGKSLISISAGTTLNITNQVIGNEHDGLDINASGGGDASVIHSGAGTVSVVGGNGVWIKATGTGTATAQIGSGVTFIVDNTATSSQGNHAGVHTRVVDGASLIDNAANVQAIGRNAFGLFSEATTGDVVIRNSGTLTADGVNGFGIRASSPGGSVTVSNTGAITTTGGGGHGIYVSNGTTANGNVSVDNQGQLTVGSTSDDAGARAIYVLSQGTGNVAVTGSGNILVNGSPTAARGYGIIVSAGSGHASVNYSGAIEAHGNGAGGIRIDSPSAGNVDITYTGARIETFNSNANGIYATTGAIDGTVTIRSQGTIVTHADGGSGDGSGSGAFGIQGLSQGAEVTIENRGPLIDVNGSGAAILASNAYLGGAGHGDVFVTSTGTLVARGNAQQGIRTLTGTGGQNIVNQGAIQTNGATGSQGIWANATSAGTVSIDNSGAITTIGTGSSGIDAQTAGGSVTVNNAAEISAGWGTSAAVQVSGATQTVTNTGGLQALSDVAVRADTSMTGTSFSLSNNGQMTGLVTATGATTSIVNGGLWTLRNFSDSVGSGVRDTWRVAASNLGTGAGNSVTNTGMLVLAAQPSSGVTTFDASGAYQPLGQSVNSPVAGGAVQGQLLGVPQFTNGGTIDLTGGGSAVGNVLVITGAQTAGLNGGGKFISNGGRLFLNTVLNEGGANSRSDMLVVDSTATGAAGATRIRVNNAGGMGALTTGNGIALVNILDTTPTASDGGAFTLDRRVVAGPYEYRLFRGAEDSSGGNVWYLRSDREPDPDPPQPLYRPEVAAYLANQRLAGQMFVHSLHDRLGEPQYANDQAPMSADGLSENPKSGWLRVVGNWEGSRSKSDIFGVRTNAFLLHGGVEFADWKLLSETDRVHVGAMASYGNATSNATAQGNSARAQGKVEGWSLGAYGTWYQNDEHKLGAYVDTWAQFGWFNNRVDGDTLDSVRYNAHGFSISGEAGYAFPLRGDWVVEPQAQVIYVTYNENDFTEPTGTRISGANSSGVVTRLGVRTHRTWVRDDGRQIQPYLTLNWWHTETDSSVSFNSLPQGSMYPRDRFEAKIGVNALLGKRWTGWTNVSGSWGQQSYYQYAVRAGVKYTW</sequence>
<dbReference type="Pfam" id="PF03797">
    <property type="entry name" value="Autotransporter"/>
    <property type="match status" value="1"/>
</dbReference>
<dbReference type="Proteomes" id="UP000060277">
    <property type="component" value="Chromosome"/>
</dbReference>
<dbReference type="InterPro" id="IPR005546">
    <property type="entry name" value="Autotransporte_beta"/>
</dbReference>
<dbReference type="NCBIfam" id="TIGR01414">
    <property type="entry name" value="autotrans_barl"/>
    <property type="match status" value="1"/>
</dbReference>
<dbReference type="EMBL" id="CP013480">
    <property type="protein sequence ID" value="ALS61759.1"/>
    <property type="molecule type" value="Genomic_DNA"/>
</dbReference>
<protein>
    <submittedName>
        <fullName evidence="2">Autotransporter outer membrane beta-barrel domain-containing protein</fullName>
    </submittedName>
</protein>
<keyword evidence="3" id="KW-1185">Reference proteome</keyword>
<dbReference type="Gene3D" id="2.40.128.130">
    <property type="entry name" value="Autotransporter beta-domain"/>
    <property type="match status" value="1"/>
</dbReference>
<dbReference type="InterPro" id="IPR012332">
    <property type="entry name" value="Autotransporter_pectin_lyase_C"/>
</dbReference>